<organism evidence="2 3">
    <name type="scientific">Folsomia candida</name>
    <name type="common">Springtail</name>
    <dbReference type="NCBI Taxonomy" id="158441"/>
    <lineage>
        <taxon>Eukaryota</taxon>
        <taxon>Metazoa</taxon>
        <taxon>Ecdysozoa</taxon>
        <taxon>Arthropoda</taxon>
        <taxon>Hexapoda</taxon>
        <taxon>Collembola</taxon>
        <taxon>Entomobryomorpha</taxon>
        <taxon>Isotomoidea</taxon>
        <taxon>Isotomidae</taxon>
        <taxon>Proisotominae</taxon>
        <taxon>Folsomia</taxon>
    </lineage>
</organism>
<dbReference type="Proteomes" id="UP000198287">
    <property type="component" value="Unassembled WGS sequence"/>
</dbReference>
<proteinExistence type="predicted"/>
<comment type="caution">
    <text evidence="2">The sequence shown here is derived from an EMBL/GenBank/DDBJ whole genome shotgun (WGS) entry which is preliminary data.</text>
</comment>
<feature type="region of interest" description="Disordered" evidence="1">
    <location>
        <begin position="163"/>
        <end position="230"/>
    </location>
</feature>
<evidence type="ECO:0000256" key="1">
    <source>
        <dbReference type="SAM" id="MobiDB-lite"/>
    </source>
</evidence>
<evidence type="ECO:0000313" key="3">
    <source>
        <dbReference type="Proteomes" id="UP000198287"/>
    </source>
</evidence>
<accession>A0A226DX41</accession>
<evidence type="ECO:0000313" key="2">
    <source>
        <dbReference type="EMBL" id="OXA49287.1"/>
    </source>
</evidence>
<keyword evidence="3" id="KW-1185">Reference proteome</keyword>
<gene>
    <name evidence="2" type="ORF">Fcan01_16095</name>
</gene>
<dbReference type="EMBL" id="LNIX01000010">
    <property type="protein sequence ID" value="OXA49287.1"/>
    <property type="molecule type" value="Genomic_DNA"/>
</dbReference>
<reference evidence="2 3" key="1">
    <citation type="submission" date="2015-12" db="EMBL/GenBank/DDBJ databases">
        <title>The genome of Folsomia candida.</title>
        <authorList>
            <person name="Faddeeva A."/>
            <person name="Derks M.F."/>
            <person name="Anvar Y."/>
            <person name="Smit S."/>
            <person name="Van Straalen N."/>
            <person name="Roelofs D."/>
        </authorList>
    </citation>
    <scope>NUCLEOTIDE SEQUENCE [LARGE SCALE GENOMIC DNA]</scope>
    <source>
        <strain evidence="2 3">VU population</strain>
        <tissue evidence="2">Whole body</tissue>
    </source>
</reference>
<name>A0A226DX41_FOLCA</name>
<dbReference type="AlphaFoldDB" id="A0A226DX41"/>
<sequence length="230" mass="25996">MTSRVCFLCCQVIDPTIQDFAKETRISTLCQLLLSSPTDSRQLKVTPQFEEDASFCCEFCPVCAPVISEMEQIRLQMSLLEEQIGRKITKIREMMLQSSGSGDDNVMLGDVQVKVEEDIGQPDDQFLDDNHSLSPTADVDIDNKEEMDAVKNEVEDDLESAFCIIPDPPKRGRGRPRTSNVTDQAPRYDKTTKRRRFSSPNGKTTTKTKANAQRGKYWTHHVRDSILSSN</sequence>
<protein>
    <submittedName>
        <fullName evidence="2">Uncharacterized protein</fullName>
    </submittedName>
</protein>